<reference evidence="1 2" key="1">
    <citation type="journal article" date="2019" name="Environ. Microbiol.">
        <title>At the nexus of three kingdoms: the genome of the mycorrhizal fungus Gigaspora margarita provides insights into plant, endobacterial and fungal interactions.</title>
        <authorList>
            <person name="Venice F."/>
            <person name="Ghignone S."/>
            <person name="Salvioli di Fossalunga A."/>
            <person name="Amselem J."/>
            <person name="Novero M."/>
            <person name="Xianan X."/>
            <person name="Sedzielewska Toro K."/>
            <person name="Morin E."/>
            <person name="Lipzen A."/>
            <person name="Grigoriev I.V."/>
            <person name="Henrissat B."/>
            <person name="Martin F.M."/>
            <person name="Bonfante P."/>
        </authorList>
    </citation>
    <scope>NUCLEOTIDE SEQUENCE [LARGE SCALE GENOMIC DNA]</scope>
    <source>
        <strain evidence="1 2">BEG34</strain>
    </source>
</reference>
<protein>
    <recommendedName>
        <fullName evidence="3">F-box domain-containing protein</fullName>
    </recommendedName>
</protein>
<name>A0A8H4AM07_GIGMA</name>
<accession>A0A8H4AM07</accession>
<evidence type="ECO:0000313" key="2">
    <source>
        <dbReference type="Proteomes" id="UP000439903"/>
    </source>
</evidence>
<evidence type="ECO:0000313" key="1">
    <source>
        <dbReference type="EMBL" id="KAF0512004.1"/>
    </source>
</evidence>
<proteinExistence type="predicted"/>
<dbReference type="Proteomes" id="UP000439903">
    <property type="component" value="Unassembled WGS sequence"/>
</dbReference>
<gene>
    <name evidence="1" type="ORF">F8M41_018135</name>
</gene>
<sequence>MVQQKVTSLYKPIHSLHSRKISTLYKPYHSSSHSSSSSSSSYSSSSYSLSSSSQLVPSSIMTPDCFAVIMDYLQDDKATLHSCVLVNRMWCRLAVPLLWSRPFNLVSQNKLNTIERNASLIISTYVSCFSDLERQRFIDEGFDLPLNYNKPFFDYTRYLRSMDAAMFDCAVQHWTKLNSHNSGCWFNTTAYMASLAFKRTIGLKSLNFTHMKDFSLESLDLSSLTSQVLSKLSSFELIYYPTHSFFKDVTNTLNSIFSILAECSTNLIDLKISINKRCAPPIDQIFRLIKSQNQLEILKTNEFWSVPEETEEFCAVLSTQAKSLRWLEFSEITFIPVELVRVLMTCHKLETLEFRGFDNLNLTSSNNDYDQNYDDNFDDYRLNIENLHVFRNSLPSTVINLLSLTHSQNLKKLAIEKATIEIIDTLQVYCPNVTNLSLCTTNSICPNHALFSFAVQSYLVNSHLERFTLRVFDEFCVDFVRDIVSTIPNSLRRLGLDFDLSIEDLKSILECSKVDIHTLELHYSWKMDLQDFVDVINWYSEIINSKLRNVRLYLQDSHLNKDSSTILLNSVEKFRKNRSLVEKLVNENLCFEIVDLPNIPLS</sequence>
<dbReference type="SUPFAM" id="SSF52047">
    <property type="entry name" value="RNI-like"/>
    <property type="match status" value="1"/>
</dbReference>
<dbReference type="EMBL" id="WTPW01000431">
    <property type="protein sequence ID" value="KAF0512004.1"/>
    <property type="molecule type" value="Genomic_DNA"/>
</dbReference>
<organism evidence="1 2">
    <name type="scientific">Gigaspora margarita</name>
    <dbReference type="NCBI Taxonomy" id="4874"/>
    <lineage>
        <taxon>Eukaryota</taxon>
        <taxon>Fungi</taxon>
        <taxon>Fungi incertae sedis</taxon>
        <taxon>Mucoromycota</taxon>
        <taxon>Glomeromycotina</taxon>
        <taxon>Glomeromycetes</taxon>
        <taxon>Diversisporales</taxon>
        <taxon>Gigasporaceae</taxon>
        <taxon>Gigaspora</taxon>
    </lineage>
</organism>
<dbReference type="OrthoDB" id="2307600at2759"/>
<evidence type="ECO:0008006" key="3">
    <source>
        <dbReference type="Google" id="ProtNLM"/>
    </source>
</evidence>
<comment type="caution">
    <text evidence="1">The sequence shown here is derived from an EMBL/GenBank/DDBJ whole genome shotgun (WGS) entry which is preliminary data.</text>
</comment>
<keyword evidence="2" id="KW-1185">Reference proteome</keyword>
<dbReference type="AlphaFoldDB" id="A0A8H4AM07"/>